<dbReference type="GO" id="GO:0003676">
    <property type="term" value="F:nucleic acid binding"/>
    <property type="evidence" value="ECO:0007669"/>
    <property type="project" value="InterPro"/>
</dbReference>
<dbReference type="AlphaFoldDB" id="A0A9W9LZN8"/>
<dbReference type="Gene3D" id="3.30.420.10">
    <property type="entry name" value="Ribonuclease H-like superfamily/Ribonuclease H"/>
    <property type="match status" value="1"/>
</dbReference>
<feature type="region of interest" description="Disordered" evidence="1">
    <location>
        <begin position="1"/>
        <end position="23"/>
    </location>
</feature>
<feature type="region of interest" description="Disordered" evidence="1">
    <location>
        <begin position="136"/>
        <end position="184"/>
    </location>
</feature>
<accession>A0A9W9LZN8</accession>
<feature type="compositionally biased region" description="Polar residues" evidence="1">
    <location>
        <begin position="161"/>
        <end position="184"/>
    </location>
</feature>
<keyword evidence="3" id="KW-1185">Reference proteome</keyword>
<feature type="compositionally biased region" description="Polar residues" evidence="1">
    <location>
        <begin position="97"/>
        <end position="115"/>
    </location>
</feature>
<dbReference type="SUPFAM" id="SSF53098">
    <property type="entry name" value="Ribonuclease H-like"/>
    <property type="match status" value="1"/>
</dbReference>
<evidence type="ECO:0000256" key="1">
    <source>
        <dbReference type="SAM" id="MobiDB-lite"/>
    </source>
</evidence>
<protein>
    <recommendedName>
        <fullName evidence="4">RNase H type-1 domain-containing protein</fullName>
    </recommendedName>
</protein>
<dbReference type="OrthoDB" id="3548481at2759"/>
<dbReference type="InterPro" id="IPR012337">
    <property type="entry name" value="RNaseH-like_sf"/>
</dbReference>
<proteinExistence type="predicted"/>
<evidence type="ECO:0008006" key="4">
    <source>
        <dbReference type="Google" id="ProtNLM"/>
    </source>
</evidence>
<dbReference type="InterPro" id="IPR036397">
    <property type="entry name" value="RNaseH_sf"/>
</dbReference>
<reference evidence="2" key="1">
    <citation type="submission" date="2022-11" db="EMBL/GenBank/DDBJ databases">
        <authorList>
            <person name="Petersen C."/>
        </authorList>
    </citation>
    <scope>NUCLEOTIDE SEQUENCE</scope>
    <source>
        <strain evidence="2">IBT 21917</strain>
    </source>
</reference>
<dbReference type="Proteomes" id="UP001146351">
    <property type="component" value="Unassembled WGS sequence"/>
</dbReference>
<feature type="compositionally biased region" description="Polar residues" evidence="1">
    <location>
        <begin position="136"/>
        <end position="148"/>
    </location>
</feature>
<comment type="caution">
    <text evidence="2">The sequence shown here is derived from an EMBL/GenBank/DDBJ whole genome shotgun (WGS) entry which is preliminary data.</text>
</comment>
<name>A0A9W9LZN8_9EURO</name>
<organism evidence="2 3">
    <name type="scientific">Penicillium capsulatum</name>
    <dbReference type="NCBI Taxonomy" id="69766"/>
    <lineage>
        <taxon>Eukaryota</taxon>
        <taxon>Fungi</taxon>
        <taxon>Dikarya</taxon>
        <taxon>Ascomycota</taxon>
        <taxon>Pezizomycotina</taxon>
        <taxon>Eurotiomycetes</taxon>
        <taxon>Eurotiomycetidae</taxon>
        <taxon>Eurotiales</taxon>
        <taxon>Aspergillaceae</taxon>
        <taxon>Penicillium</taxon>
    </lineage>
</organism>
<gene>
    <name evidence="2" type="ORF">N7492_000098</name>
</gene>
<feature type="region of interest" description="Disordered" evidence="1">
    <location>
        <begin position="90"/>
        <end position="121"/>
    </location>
</feature>
<evidence type="ECO:0000313" key="3">
    <source>
        <dbReference type="Proteomes" id="UP001146351"/>
    </source>
</evidence>
<sequence>MRRKQMASNLRRGRSLSPESENYEYTGVSTVQKRLKTVDPDPVDTVIYSKNCYELIEMTPQLQRPTLWRPFQIPVEVSDLDTHTGISIEANGELQKSHTNSSSSSDEASFPQTEPDQVPEENETWYDATADTSSCESVQVSIDNSNGPLQLPHHSPAADDTFSTPCTPDSNSGVLTPATNSDSGSQLKYEDGCFQGLTVINPRCDALQHAGIAVSWRVPQGSTLWNVEARSLKWTESSTITEIYAIAHGLHIAIRLIADNKEAVRIRVSYKVLLFSDCTAAIRAVQKGRAKSKRKKTTSKLISEILSISAYLRRLGVHLKLHWVPGHEKVIGNELSDIAAACVARKKVCSYSITLPHI</sequence>
<reference evidence="2" key="2">
    <citation type="journal article" date="2023" name="IMA Fungus">
        <title>Comparative genomic study of the Penicillium genus elucidates a diverse pangenome and 15 lateral gene transfer events.</title>
        <authorList>
            <person name="Petersen C."/>
            <person name="Sorensen T."/>
            <person name="Nielsen M.R."/>
            <person name="Sondergaard T.E."/>
            <person name="Sorensen J.L."/>
            <person name="Fitzpatrick D.A."/>
            <person name="Frisvad J.C."/>
            <person name="Nielsen K.L."/>
        </authorList>
    </citation>
    <scope>NUCLEOTIDE SEQUENCE</scope>
    <source>
        <strain evidence="2">IBT 21917</strain>
    </source>
</reference>
<dbReference type="EMBL" id="JAPQKO010000001">
    <property type="protein sequence ID" value="KAJ5182482.1"/>
    <property type="molecule type" value="Genomic_DNA"/>
</dbReference>
<evidence type="ECO:0000313" key="2">
    <source>
        <dbReference type="EMBL" id="KAJ5182482.1"/>
    </source>
</evidence>